<dbReference type="Proteomes" id="UP000199377">
    <property type="component" value="Unassembled WGS sequence"/>
</dbReference>
<dbReference type="RefSeq" id="WP_092858855.1">
    <property type="nucleotide sequence ID" value="NZ_FOQH01000003.1"/>
</dbReference>
<dbReference type="Pfam" id="PF00027">
    <property type="entry name" value="cNMP_binding"/>
    <property type="match status" value="1"/>
</dbReference>
<evidence type="ECO:0000313" key="4">
    <source>
        <dbReference type="Proteomes" id="UP000199377"/>
    </source>
</evidence>
<accession>A0A1I3DWB6</accession>
<organism evidence="3 4">
    <name type="scientific">Albimonas pacifica</name>
    <dbReference type="NCBI Taxonomy" id="1114924"/>
    <lineage>
        <taxon>Bacteria</taxon>
        <taxon>Pseudomonadati</taxon>
        <taxon>Pseudomonadota</taxon>
        <taxon>Alphaproteobacteria</taxon>
        <taxon>Rhodobacterales</taxon>
        <taxon>Paracoccaceae</taxon>
        <taxon>Albimonas</taxon>
    </lineage>
</organism>
<proteinExistence type="predicted"/>
<evidence type="ECO:0000256" key="1">
    <source>
        <dbReference type="SAM" id="Phobius"/>
    </source>
</evidence>
<gene>
    <name evidence="3" type="ORF">SAMN05216258_10344</name>
</gene>
<dbReference type="Gene3D" id="2.60.120.10">
    <property type="entry name" value="Jelly Rolls"/>
    <property type="match status" value="1"/>
</dbReference>
<dbReference type="PROSITE" id="PS50042">
    <property type="entry name" value="CNMP_BINDING_3"/>
    <property type="match status" value="1"/>
</dbReference>
<keyword evidence="4" id="KW-1185">Reference proteome</keyword>
<reference evidence="3 4" key="1">
    <citation type="submission" date="2016-10" db="EMBL/GenBank/DDBJ databases">
        <authorList>
            <person name="de Groot N.N."/>
        </authorList>
    </citation>
    <scope>NUCLEOTIDE SEQUENCE [LARGE SCALE GENOMIC DNA]</scope>
    <source>
        <strain evidence="3 4">CGMCC 1.11030</strain>
    </source>
</reference>
<feature type="transmembrane region" description="Helical" evidence="1">
    <location>
        <begin position="60"/>
        <end position="81"/>
    </location>
</feature>
<dbReference type="STRING" id="1114924.SAMN05216258_10344"/>
<dbReference type="InterPro" id="IPR000595">
    <property type="entry name" value="cNMP-bd_dom"/>
</dbReference>
<dbReference type="SUPFAM" id="SSF51206">
    <property type="entry name" value="cAMP-binding domain-like"/>
    <property type="match status" value="1"/>
</dbReference>
<dbReference type="InterPro" id="IPR014710">
    <property type="entry name" value="RmlC-like_jellyroll"/>
</dbReference>
<evidence type="ECO:0000259" key="2">
    <source>
        <dbReference type="PROSITE" id="PS50042"/>
    </source>
</evidence>
<protein>
    <submittedName>
        <fullName evidence="3">Cyclic nucleotide-binding domain-containing protein</fullName>
    </submittedName>
</protein>
<sequence>MDPIAIGEGLAILGAALAALGLLMSDLRRLRLLTLLAAVCAAAGAAMLEGRLPAAAATRLAAGALGVVWLGAVLGLARSAWAGSDLSIRARNRPLRRALGPIAPAAFRSLLGLARRRSLTAPQRLTREGWAPEQLWYLAEGALRVERDGHAVEVDGPFFVGEVSFIAGAVAPATITALPGAELLEWDGKALRSAFRRDPTLRPALEAALGRDLARKICSVRPAPELARGETEDLARLAV</sequence>
<feature type="domain" description="Cyclic nucleotide-binding" evidence="2">
    <location>
        <begin position="98"/>
        <end position="212"/>
    </location>
</feature>
<dbReference type="OrthoDB" id="7638398at2"/>
<dbReference type="AlphaFoldDB" id="A0A1I3DWB6"/>
<keyword evidence="1" id="KW-0472">Membrane</keyword>
<dbReference type="InterPro" id="IPR018490">
    <property type="entry name" value="cNMP-bd_dom_sf"/>
</dbReference>
<keyword evidence="1" id="KW-0812">Transmembrane</keyword>
<name>A0A1I3DWB6_9RHOB</name>
<feature type="transmembrane region" description="Helical" evidence="1">
    <location>
        <begin position="6"/>
        <end position="23"/>
    </location>
</feature>
<feature type="transmembrane region" description="Helical" evidence="1">
    <location>
        <begin position="30"/>
        <end position="48"/>
    </location>
</feature>
<dbReference type="EMBL" id="FOQH01000003">
    <property type="protein sequence ID" value="SFH90878.1"/>
    <property type="molecule type" value="Genomic_DNA"/>
</dbReference>
<evidence type="ECO:0000313" key="3">
    <source>
        <dbReference type="EMBL" id="SFH90878.1"/>
    </source>
</evidence>
<dbReference type="CDD" id="cd00038">
    <property type="entry name" value="CAP_ED"/>
    <property type="match status" value="1"/>
</dbReference>
<keyword evidence="1" id="KW-1133">Transmembrane helix</keyword>